<sequence>MAVSCKPNQILHETPYIVSGNVAHDLSGDLSGGFSGNLSDNLSDNLSGPQTNKALHLVSRTFYKLWARYKNHRAQVELRQLSDHLLRDINQPRKKIDPLGKRHAWNDPRYIDIRRWW</sequence>
<dbReference type="Proteomes" id="UP001597294">
    <property type="component" value="Unassembled WGS sequence"/>
</dbReference>
<evidence type="ECO:0000313" key="1">
    <source>
        <dbReference type="EMBL" id="MFD2205728.1"/>
    </source>
</evidence>
<accession>A0ABW5BLF5</accession>
<keyword evidence="2" id="KW-1185">Reference proteome</keyword>
<gene>
    <name evidence="1" type="ORF">ACFSKO_08905</name>
</gene>
<dbReference type="EMBL" id="JBHUII010000004">
    <property type="protein sequence ID" value="MFD2205728.1"/>
    <property type="molecule type" value="Genomic_DNA"/>
</dbReference>
<name>A0ABW5BLF5_9PROT</name>
<evidence type="ECO:0000313" key="2">
    <source>
        <dbReference type="Proteomes" id="UP001597294"/>
    </source>
</evidence>
<comment type="caution">
    <text evidence="1">The sequence shown here is derived from an EMBL/GenBank/DDBJ whole genome shotgun (WGS) entry which is preliminary data.</text>
</comment>
<organism evidence="1 2">
    <name type="scientific">Kiloniella antarctica</name>
    <dbReference type="NCBI Taxonomy" id="1550907"/>
    <lineage>
        <taxon>Bacteria</taxon>
        <taxon>Pseudomonadati</taxon>
        <taxon>Pseudomonadota</taxon>
        <taxon>Alphaproteobacteria</taxon>
        <taxon>Rhodospirillales</taxon>
        <taxon>Kiloniellaceae</taxon>
        <taxon>Kiloniella</taxon>
    </lineage>
</organism>
<proteinExistence type="predicted"/>
<dbReference type="RefSeq" id="WP_380250621.1">
    <property type="nucleotide sequence ID" value="NZ_JBHUII010000004.1"/>
</dbReference>
<reference evidence="2" key="1">
    <citation type="journal article" date="2019" name="Int. J. Syst. Evol. Microbiol.">
        <title>The Global Catalogue of Microorganisms (GCM) 10K type strain sequencing project: providing services to taxonomists for standard genome sequencing and annotation.</title>
        <authorList>
            <consortium name="The Broad Institute Genomics Platform"/>
            <consortium name="The Broad Institute Genome Sequencing Center for Infectious Disease"/>
            <person name="Wu L."/>
            <person name="Ma J."/>
        </authorList>
    </citation>
    <scope>NUCLEOTIDE SEQUENCE [LARGE SCALE GENOMIC DNA]</scope>
    <source>
        <strain evidence="2">CGMCC 4.7192</strain>
    </source>
</reference>
<protein>
    <submittedName>
        <fullName evidence="1">DUF1127 domain-containing protein</fullName>
    </submittedName>
</protein>